<accession>A0A0F9E5U9</accession>
<proteinExistence type="predicted"/>
<comment type="caution">
    <text evidence="1">The sequence shown here is derived from an EMBL/GenBank/DDBJ whole genome shotgun (WGS) entry which is preliminary data.</text>
</comment>
<gene>
    <name evidence="1" type="ORF">LCGC14_2193690</name>
</gene>
<organism evidence="1">
    <name type="scientific">marine sediment metagenome</name>
    <dbReference type="NCBI Taxonomy" id="412755"/>
    <lineage>
        <taxon>unclassified sequences</taxon>
        <taxon>metagenomes</taxon>
        <taxon>ecological metagenomes</taxon>
    </lineage>
</organism>
<sequence>MRIERNAVLKAMAALDKRSGAAQVEESRLSNTFQMGNRVIDLKHPNLMNVSAFANAACQLYMDEDKTFQEIADLAYTTEDSIEQILERNLETYLTRVRYRSRHMRIELRYPDKVMRY</sequence>
<name>A0A0F9E5U9_9ZZZZ</name>
<evidence type="ECO:0000313" key="1">
    <source>
        <dbReference type="EMBL" id="KKL61601.1"/>
    </source>
</evidence>
<dbReference type="AlphaFoldDB" id="A0A0F9E5U9"/>
<reference evidence="1" key="1">
    <citation type="journal article" date="2015" name="Nature">
        <title>Complex archaea that bridge the gap between prokaryotes and eukaryotes.</title>
        <authorList>
            <person name="Spang A."/>
            <person name="Saw J.H."/>
            <person name="Jorgensen S.L."/>
            <person name="Zaremba-Niedzwiedzka K."/>
            <person name="Martijn J."/>
            <person name="Lind A.E."/>
            <person name="van Eijk R."/>
            <person name="Schleper C."/>
            <person name="Guy L."/>
            <person name="Ettema T.J."/>
        </authorList>
    </citation>
    <scope>NUCLEOTIDE SEQUENCE</scope>
</reference>
<dbReference type="EMBL" id="LAZR01028770">
    <property type="protein sequence ID" value="KKL61601.1"/>
    <property type="molecule type" value="Genomic_DNA"/>
</dbReference>
<protein>
    <submittedName>
        <fullName evidence="1">Uncharacterized protein</fullName>
    </submittedName>
</protein>